<sequence>MTLKLGNITTIVVSSPQVAREVLQKNDQAISSRKIPDTLRAQDHHTLSVIWMPQSPQWRLLRRVCASKIFSSHQLDSTQTIRQKKVQELVNHVGECCRKGEALAIGEAAFTTVLNSISNILFSLDLGHYYGSDHNNNKAQEFNHIIWGIKEEGGGPNVVDFFSMLRVFDPQRARARMNGYFGKLIEFLDGIIDERLRLRASEIMESKGCNYVLDSLIQLMMEENSQVSRPLVLHLLLDLFVAGMDTTSSTVEWTMAELLCNLNKLKTARQDLHKGEPFEESHISRLPFLKAVNSQILINVWAMGRDPSVWENPNQFMPEKFLGNEIDFKGQDFELLSFGAGRRMCPGLPLTNKTVHAILASILHYYDWKLANGSKAENMDMAEKFRVAMNKAIPLRAIPIKN</sequence>
<name>A0A834XK14_9FABA</name>
<keyword evidence="3" id="KW-0503">Monooxygenase</keyword>
<evidence type="ECO:0000313" key="4">
    <source>
        <dbReference type="EMBL" id="KAF7844708.1"/>
    </source>
</evidence>
<keyword evidence="2 3" id="KW-0479">Metal-binding</keyword>
<evidence type="ECO:0000313" key="5">
    <source>
        <dbReference type="Proteomes" id="UP000634136"/>
    </source>
</evidence>
<dbReference type="AlphaFoldDB" id="A0A834XK14"/>
<dbReference type="SUPFAM" id="SSF48264">
    <property type="entry name" value="Cytochrome P450"/>
    <property type="match status" value="1"/>
</dbReference>
<dbReference type="InterPro" id="IPR036396">
    <property type="entry name" value="Cyt_P450_sf"/>
</dbReference>
<dbReference type="PRINTS" id="PR00385">
    <property type="entry name" value="P450"/>
</dbReference>
<dbReference type="Gene3D" id="1.10.630.10">
    <property type="entry name" value="Cytochrome P450"/>
    <property type="match status" value="2"/>
</dbReference>
<gene>
    <name evidence="4" type="ORF">G2W53_001613</name>
</gene>
<dbReference type="PANTHER" id="PTHR47950">
    <property type="entry name" value="CYTOCHROME P450, FAMILY 76, SUBFAMILY C, POLYPEPTIDE 5-RELATED"/>
    <property type="match status" value="1"/>
</dbReference>
<proteinExistence type="inferred from homology"/>
<evidence type="ECO:0000256" key="3">
    <source>
        <dbReference type="RuleBase" id="RU000461"/>
    </source>
</evidence>
<keyword evidence="3" id="KW-0560">Oxidoreductase</keyword>
<organism evidence="4 5">
    <name type="scientific">Senna tora</name>
    <dbReference type="NCBI Taxonomy" id="362788"/>
    <lineage>
        <taxon>Eukaryota</taxon>
        <taxon>Viridiplantae</taxon>
        <taxon>Streptophyta</taxon>
        <taxon>Embryophyta</taxon>
        <taxon>Tracheophyta</taxon>
        <taxon>Spermatophyta</taxon>
        <taxon>Magnoliopsida</taxon>
        <taxon>eudicotyledons</taxon>
        <taxon>Gunneridae</taxon>
        <taxon>Pentapetalae</taxon>
        <taxon>rosids</taxon>
        <taxon>fabids</taxon>
        <taxon>Fabales</taxon>
        <taxon>Fabaceae</taxon>
        <taxon>Caesalpinioideae</taxon>
        <taxon>Cassia clade</taxon>
        <taxon>Senna</taxon>
    </lineage>
</organism>
<feature type="binding site" description="axial binding residue" evidence="2">
    <location>
        <position position="345"/>
    </location>
    <ligand>
        <name>heme</name>
        <dbReference type="ChEBI" id="CHEBI:30413"/>
    </ligand>
    <ligandPart>
        <name>Fe</name>
        <dbReference type="ChEBI" id="CHEBI:18248"/>
    </ligandPart>
</feature>
<comment type="similarity">
    <text evidence="1 3">Belongs to the cytochrome P450 family.</text>
</comment>
<evidence type="ECO:0000256" key="1">
    <source>
        <dbReference type="ARBA" id="ARBA00010617"/>
    </source>
</evidence>
<keyword evidence="2 3" id="KW-0349">Heme</keyword>
<dbReference type="InterPro" id="IPR001128">
    <property type="entry name" value="Cyt_P450"/>
</dbReference>
<keyword evidence="2 3" id="KW-0408">Iron</keyword>
<reference evidence="4" key="1">
    <citation type="submission" date="2020-09" db="EMBL/GenBank/DDBJ databases">
        <title>Genome-Enabled Discovery of Anthraquinone Biosynthesis in Senna tora.</title>
        <authorList>
            <person name="Kang S.-H."/>
            <person name="Pandey R.P."/>
            <person name="Lee C.-M."/>
            <person name="Sim J.-S."/>
            <person name="Jeong J.-T."/>
            <person name="Choi B.-S."/>
            <person name="Jung M."/>
            <person name="Ginzburg D."/>
            <person name="Zhao K."/>
            <person name="Won S.Y."/>
            <person name="Oh T.-J."/>
            <person name="Yu Y."/>
            <person name="Kim N.-H."/>
            <person name="Lee O.R."/>
            <person name="Lee T.-H."/>
            <person name="Bashyal P."/>
            <person name="Kim T.-S."/>
            <person name="Lee W.-H."/>
            <person name="Kawkins C."/>
            <person name="Kim C.-K."/>
            <person name="Kim J.S."/>
            <person name="Ahn B.O."/>
            <person name="Rhee S.Y."/>
            <person name="Sohng J.K."/>
        </authorList>
    </citation>
    <scope>NUCLEOTIDE SEQUENCE</scope>
    <source>
        <tissue evidence="4">Leaf</tissue>
    </source>
</reference>
<dbReference type="InterPro" id="IPR017972">
    <property type="entry name" value="Cyt_P450_CS"/>
</dbReference>
<dbReference type="Proteomes" id="UP000634136">
    <property type="component" value="Unassembled WGS sequence"/>
</dbReference>
<dbReference type="PRINTS" id="PR00463">
    <property type="entry name" value="EP450I"/>
</dbReference>
<dbReference type="PANTHER" id="PTHR47950:SF30">
    <property type="entry name" value="CYTOCHROME P450 FAMILY PROTEIN"/>
    <property type="match status" value="1"/>
</dbReference>
<protein>
    <submittedName>
        <fullName evidence="4">Geraniol 8-hydroxylase-like</fullName>
    </submittedName>
</protein>
<dbReference type="GO" id="GO:0004497">
    <property type="term" value="F:monooxygenase activity"/>
    <property type="evidence" value="ECO:0007669"/>
    <property type="project" value="UniProtKB-KW"/>
</dbReference>
<accession>A0A834XK14</accession>
<keyword evidence="5" id="KW-1185">Reference proteome</keyword>
<dbReference type="EMBL" id="JAAIUW010000001">
    <property type="protein sequence ID" value="KAF7844708.1"/>
    <property type="molecule type" value="Genomic_DNA"/>
</dbReference>
<dbReference type="InterPro" id="IPR002401">
    <property type="entry name" value="Cyt_P450_E_grp-I"/>
</dbReference>
<dbReference type="GO" id="GO:0016705">
    <property type="term" value="F:oxidoreductase activity, acting on paired donors, with incorporation or reduction of molecular oxygen"/>
    <property type="evidence" value="ECO:0007669"/>
    <property type="project" value="InterPro"/>
</dbReference>
<comment type="cofactor">
    <cofactor evidence="2">
        <name>heme</name>
        <dbReference type="ChEBI" id="CHEBI:30413"/>
    </cofactor>
</comment>
<comment type="caution">
    <text evidence="4">The sequence shown here is derived from an EMBL/GenBank/DDBJ whole genome shotgun (WGS) entry which is preliminary data.</text>
</comment>
<dbReference type="Pfam" id="PF00067">
    <property type="entry name" value="p450"/>
    <property type="match status" value="2"/>
</dbReference>
<dbReference type="GO" id="GO:0020037">
    <property type="term" value="F:heme binding"/>
    <property type="evidence" value="ECO:0007669"/>
    <property type="project" value="InterPro"/>
</dbReference>
<dbReference type="GO" id="GO:0005506">
    <property type="term" value="F:iron ion binding"/>
    <property type="evidence" value="ECO:0007669"/>
    <property type="project" value="InterPro"/>
</dbReference>
<dbReference type="OrthoDB" id="6764281at2759"/>
<dbReference type="PROSITE" id="PS00086">
    <property type="entry name" value="CYTOCHROME_P450"/>
    <property type="match status" value="1"/>
</dbReference>
<evidence type="ECO:0000256" key="2">
    <source>
        <dbReference type="PIRSR" id="PIRSR602401-1"/>
    </source>
</evidence>